<keyword evidence="10" id="KW-1185">Reference proteome</keyword>
<accession>F2KN55</accession>
<dbReference type="SFLD" id="SFLDG01064">
    <property type="entry name" value="F420__menaquinone_cofactor_bio"/>
    <property type="match status" value="1"/>
</dbReference>
<organism evidence="9 10">
    <name type="scientific">Archaeoglobus veneficus (strain DSM 11195 / SNP6)</name>
    <dbReference type="NCBI Taxonomy" id="693661"/>
    <lineage>
        <taxon>Archaea</taxon>
        <taxon>Methanobacteriati</taxon>
        <taxon>Methanobacteriota</taxon>
        <taxon>Archaeoglobi</taxon>
        <taxon>Archaeoglobales</taxon>
        <taxon>Archaeoglobaceae</taxon>
        <taxon>Archaeoglobus</taxon>
    </lineage>
</organism>
<dbReference type="STRING" id="693661.Arcve_0115"/>
<dbReference type="InterPro" id="IPR045567">
    <property type="entry name" value="CofH/MnqC-like_C"/>
</dbReference>
<dbReference type="InterPro" id="IPR020050">
    <property type="entry name" value="FO_synthase_su2"/>
</dbReference>
<feature type="domain" description="Radical SAM core" evidence="8">
    <location>
        <begin position="35"/>
        <end position="268"/>
    </location>
</feature>
<evidence type="ECO:0000259" key="8">
    <source>
        <dbReference type="PROSITE" id="PS51918"/>
    </source>
</evidence>
<feature type="binding site" evidence="6">
    <location>
        <position position="53"/>
    </location>
    <ligand>
        <name>[4Fe-4S] cluster</name>
        <dbReference type="ChEBI" id="CHEBI:49883"/>
        <note>4Fe-4S-S-AdoMet</note>
    </ligand>
</feature>
<dbReference type="GO" id="GO:0016765">
    <property type="term" value="F:transferase activity, transferring alkyl or aryl (other than methyl) groups"/>
    <property type="evidence" value="ECO:0007669"/>
    <property type="project" value="InterPro"/>
</dbReference>
<evidence type="ECO:0000256" key="3">
    <source>
        <dbReference type="ARBA" id="ARBA00022723"/>
    </source>
</evidence>
<evidence type="ECO:0000313" key="10">
    <source>
        <dbReference type="Proteomes" id="UP000008136"/>
    </source>
</evidence>
<dbReference type="PANTHER" id="PTHR43076">
    <property type="entry name" value="FO SYNTHASE (COFH)"/>
    <property type="match status" value="1"/>
</dbReference>
<keyword evidence="4 6" id="KW-0408">Iron</keyword>
<dbReference type="Proteomes" id="UP000008136">
    <property type="component" value="Chromosome"/>
</dbReference>
<evidence type="ECO:0000256" key="4">
    <source>
        <dbReference type="ARBA" id="ARBA00023004"/>
    </source>
</evidence>
<dbReference type="GO" id="GO:0044689">
    <property type="term" value="F:7,8-didemethyl-8-hydroxy-5-deazariboflavin synthase activity"/>
    <property type="evidence" value="ECO:0007669"/>
    <property type="project" value="TreeGrafter"/>
</dbReference>
<evidence type="ECO:0000256" key="6">
    <source>
        <dbReference type="PIRSR" id="PIRSR004762-1"/>
    </source>
</evidence>
<dbReference type="SFLD" id="SFLDS00029">
    <property type="entry name" value="Radical_SAM"/>
    <property type="match status" value="1"/>
</dbReference>
<reference evidence="9 10" key="1">
    <citation type="submission" date="2011-03" db="EMBL/GenBank/DDBJ databases">
        <title>The complete genome of Archaeoglobus veneficus SNP6.</title>
        <authorList>
            <consortium name="US DOE Joint Genome Institute (JGI-PGF)"/>
            <person name="Lucas S."/>
            <person name="Copeland A."/>
            <person name="Lapidus A."/>
            <person name="Bruce D."/>
            <person name="Goodwin L."/>
            <person name="Pitluck S."/>
            <person name="Kyrpides N."/>
            <person name="Mavromatis K."/>
            <person name="Pagani I."/>
            <person name="Ivanova N."/>
            <person name="Mikhailova N."/>
            <person name="Lu M."/>
            <person name="Detter J.C."/>
            <person name="Tapia R."/>
            <person name="Han C."/>
            <person name="Land M."/>
            <person name="Hauser L."/>
            <person name="Markowitz V."/>
            <person name="Cheng J.-F."/>
            <person name="Hugenholtz P."/>
            <person name="Woyke T."/>
            <person name="Wu D."/>
            <person name="Spring S."/>
            <person name="Brambilla E."/>
            <person name="Klenk H.-P."/>
            <person name="Eisen J.A."/>
        </authorList>
    </citation>
    <scope>NUCLEOTIDE SEQUENCE [LARGE SCALE GENOMIC DNA]</scope>
    <source>
        <strain>SNP6</strain>
    </source>
</reference>
<dbReference type="SFLD" id="SFLDG01389">
    <property type="entry name" value="menaquinone_synthsis_involved"/>
    <property type="match status" value="1"/>
</dbReference>
<dbReference type="InterPro" id="IPR034405">
    <property type="entry name" value="F420"/>
</dbReference>
<evidence type="ECO:0000256" key="7">
    <source>
        <dbReference type="PIRSR" id="PIRSR004762-2"/>
    </source>
</evidence>
<dbReference type="Gene3D" id="3.20.20.70">
    <property type="entry name" value="Aldolase class I"/>
    <property type="match status" value="1"/>
</dbReference>
<evidence type="ECO:0000313" key="9">
    <source>
        <dbReference type="EMBL" id="AEA46156.1"/>
    </source>
</evidence>
<dbReference type="Pfam" id="PF19288">
    <property type="entry name" value="CofH_C"/>
    <property type="match status" value="1"/>
</dbReference>
<dbReference type="PROSITE" id="PS51918">
    <property type="entry name" value="RADICAL_SAM"/>
    <property type="match status" value="1"/>
</dbReference>
<dbReference type="GO" id="GO:0046872">
    <property type="term" value="F:metal ion binding"/>
    <property type="evidence" value="ECO:0007669"/>
    <property type="project" value="UniProtKB-KW"/>
</dbReference>
<dbReference type="OrthoDB" id="8186at2157"/>
<keyword evidence="3" id="KW-0479">Metal-binding</keyword>
<dbReference type="RefSeq" id="WP_013682832.1">
    <property type="nucleotide sequence ID" value="NC_015320.1"/>
</dbReference>
<dbReference type="SUPFAM" id="SSF102114">
    <property type="entry name" value="Radical SAM enzymes"/>
    <property type="match status" value="1"/>
</dbReference>
<dbReference type="HOGENOM" id="CLU_040406_1_0_2"/>
<feature type="binding site" evidence="7">
    <location>
        <position position="157"/>
    </location>
    <ligand>
        <name>S-adenosyl-L-methionine</name>
        <dbReference type="ChEBI" id="CHEBI:59789"/>
    </ligand>
</feature>
<dbReference type="PIRSF" id="PIRSF004762">
    <property type="entry name" value="CHP00423"/>
    <property type="match status" value="1"/>
</dbReference>
<dbReference type="GO" id="GO:0051539">
    <property type="term" value="F:4 iron, 4 sulfur cluster binding"/>
    <property type="evidence" value="ECO:0007669"/>
    <property type="project" value="UniProtKB-KW"/>
</dbReference>
<name>F2KN55_ARCVS</name>
<dbReference type="Pfam" id="PF04055">
    <property type="entry name" value="Radical_SAM"/>
    <property type="match status" value="1"/>
</dbReference>
<evidence type="ECO:0000256" key="5">
    <source>
        <dbReference type="ARBA" id="ARBA00023014"/>
    </source>
</evidence>
<dbReference type="SFLD" id="SFLDF00343">
    <property type="entry name" value="aminofutalosine_synthase_(mqnE"/>
    <property type="match status" value="1"/>
</dbReference>
<protein>
    <submittedName>
        <fullName evidence="9">FO synthase, subunit 2</fullName>
    </submittedName>
</protein>
<dbReference type="PANTHER" id="PTHR43076:SF7">
    <property type="entry name" value="AMINODEOXYFUTALOSINE SYNTHASE"/>
    <property type="match status" value="1"/>
</dbReference>
<dbReference type="eggNOG" id="arCOG00656">
    <property type="taxonomic scope" value="Archaea"/>
</dbReference>
<evidence type="ECO:0000256" key="1">
    <source>
        <dbReference type="ARBA" id="ARBA00022485"/>
    </source>
</evidence>
<dbReference type="KEGG" id="ave:Arcve_0115"/>
<dbReference type="GeneID" id="10393207"/>
<evidence type="ECO:0000256" key="2">
    <source>
        <dbReference type="ARBA" id="ARBA00022691"/>
    </source>
</evidence>
<sequence>MEENGTWTPRKIEELFSLELHELGEIANNLNDNYVTFVVNRHINYTNVCVSKCPLCAFHRESGYLMSVDEVLRKAGEAVKAGATELHIVGGHNPEVSLEYFEEMFSAIKAKFPDVVIKALTATEVHFLSKLEKCSVKEVLERLKEAGLQAMPGGGAEILDDKIRKVICPNKAKSDEWLGVMRTAHSLGIRSNATMLFGHIESIEHRAKHLYRLWKLQEETGGFVAFIPLVFHPENTRLKELGLVKEKTDLIDVLKTIAVSRIVLSNFASVRAYWVMLGEKLAQIALNYGANDTDGTLMEEKVTHAAGAKTPLYLPKERLLRLIKGAGKVPAERDTFYNILRVYG</sequence>
<gene>
    <name evidence="9" type="ordered locus">Arcve_0115</name>
</gene>
<feature type="binding site" evidence="6">
    <location>
        <position position="49"/>
    </location>
    <ligand>
        <name>[4Fe-4S] cluster</name>
        <dbReference type="ChEBI" id="CHEBI:49883"/>
        <note>4Fe-4S-S-AdoMet</note>
    </ligand>
</feature>
<dbReference type="AlphaFoldDB" id="F2KN55"/>
<dbReference type="SFLD" id="SFLDF00342">
    <property type="entry name" value="cyclic_dehypoxanthine_futalosi"/>
    <property type="match status" value="1"/>
</dbReference>
<dbReference type="InterPro" id="IPR058240">
    <property type="entry name" value="rSAM_sf"/>
</dbReference>
<keyword evidence="5 6" id="KW-0411">Iron-sulfur</keyword>
<comment type="cofactor">
    <cofactor evidence="6">
        <name>[4Fe-4S] cluster</name>
        <dbReference type="ChEBI" id="CHEBI:49883"/>
    </cofactor>
    <text evidence="6">Binds 1 [4Fe-4S] cluster. The cluster is coordinated with 3 cysteines and an exchangeable S-adenosyl-L-methionine.</text>
</comment>
<proteinExistence type="predicted"/>
<feature type="binding site" evidence="6">
    <location>
        <position position="56"/>
    </location>
    <ligand>
        <name>[4Fe-4S] cluster</name>
        <dbReference type="ChEBI" id="CHEBI:49883"/>
        <note>4Fe-4S-S-AdoMet</note>
    </ligand>
</feature>
<dbReference type="EMBL" id="CP002588">
    <property type="protein sequence ID" value="AEA46156.1"/>
    <property type="molecule type" value="Genomic_DNA"/>
</dbReference>
<keyword evidence="1 6" id="KW-0004">4Fe-4S</keyword>
<dbReference type="InterPro" id="IPR013785">
    <property type="entry name" value="Aldolase_TIM"/>
</dbReference>
<keyword evidence="2 6" id="KW-0949">S-adenosyl-L-methionine</keyword>
<dbReference type="InterPro" id="IPR007197">
    <property type="entry name" value="rSAM"/>
</dbReference>
<dbReference type="NCBIfam" id="TIGR00423">
    <property type="entry name" value="CofH family radical SAM protein"/>
    <property type="match status" value="1"/>
</dbReference>